<feature type="coiled-coil region" evidence="1">
    <location>
        <begin position="29"/>
        <end position="70"/>
    </location>
</feature>
<protein>
    <submittedName>
        <fullName evidence="2">DUF3782 domain-containing protein</fullName>
    </submittedName>
</protein>
<reference evidence="2 3" key="1">
    <citation type="submission" date="2018-10" db="EMBL/GenBank/DDBJ databases">
        <title>Co-occurring genomic capacity for anaerobic methane metabolism and dissimilatory sulfite reduction discovered in the Korarchaeota.</title>
        <authorList>
            <person name="Mckay L.J."/>
            <person name="Dlakic M."/>
            <person name="Fields M.W."/>
            <person name="Delmont T.O."/>
            <person name="Eren A.M."/>
            <person name="Jay Z.J."/>
            <person name="Klingelsmith K.B."/>
            <person name="Rusch D.B."/>
            <person name="Inskeep W.P."/>
        </authorList>
    </citation>
    <scope>NUCLEOTIDE SEQUENCE [LARGE SCALE GENOMIC DNA]</scope>
    <source>
        <strain evidence="2 3">MDKW</strain>
    </source>
</reference>
<gene>
    <name evidence="2" type="ORF">D6D85_07530</name>
</gene>
<comment type="caution">
    <text evidence="2">The sequence shown here is derived from an EMBL/GenBank/DDBJ whole genome shotgun (WGS) entry which is preliminary data.</text>
</comment>
<dbReference type="InterPro" id="IPR011335">
    <property type="entry name" value="Restrct_endonuc-II-like"/>
</dbReference>
<dbReference type="SUPFAM" id="SSF52980">
    <property type="entry name" value="Restriction endonuclease-like"/>
    <property type="match status" value="1"/>
</dbReference>
<dbReference type="Proteomes" id="UP000277582">
    <property type="component" value="Unassembled WGS sequence"/>
</dbReference>
<evidence type="ECO:0000313" key="3">
    <source>
        <dbReference type="Proteomes" id="UP000277582"/>
    </source>
</evidence>
<keyword evidence="1" id="KW-0175">Coiled coil</keyword>
<sequence>MSSQLKQRFLKLLKEDEEFRYAVAGLLGLEEILKRLDRHEEQLVKLREDMNKLREDMNKLREDMNRGFELIERRISALGARWGLQTEEAFREGLKGILEKEFGVKVERWVERDKEGMVYDHPSDIEVDIAVKDGKTILIEVSSNIKASDIPIFRRKAEFYEKVTGVKADRLVIVTPYADDKALEMAKKFGIEIYTKV</sequence>
<organism evidence="2 3">
    <name type="scientific">Candidatus Methanodesulfokora washburnensis</name>
    <dbReference type="NCBI Taxonomy" id="2478471"/>
    <lineage>
        <taxon>Archaea</taxon>
        <taxon>Thermoproteota</taxon>
        <taxon>Candidatus Korarchaeia</taxon>
        <taxon>Candidatus Korarchaeia incertae sedis</taxon>
        <taxon>Candidatus Methanodesulfokora</taxon>
    </lineage>
</organism>
<keyword evidence="3" id="KW-1185">Reference proteome</keyword>
<proteinExistence type="predicted"/>
<dbReference type="EMBL" id="RCOS01000087">
    <property type="protein sequence ID" value="RSN74695.1"/>
    <property type="molecule type" value="Genomic_DNA"/>
</dbReference>
<dbReference type="AlphaFoldDB" id="A0A3R9R4T7"/>
<dbReference type="OrthoDB" id="28088at2157"/>
<dbReference type="InterPro" id="IPR012431">
    <property type="entry name" value="PDDEXK_10"/>
</dbReference>
<dbReference type="Pfam" id="PF07788">
    <property type="entry name" value="PDDEXK_10"/>
    <property type="match status" value="1"/>
</dbReference>
<evidence type="ECO:0000313" key="2">
    <source>
        <dbReference type="EMBL" id="RSN74695.1"/>
    </source>
</evidence>
<dbReference type="PANTHER" id="PTHR34314:SF6">
    <property type="entry name" value="DUF3782 DOMAIN-CONTAINING PROTEIN"/>
    <property type="match status" value="1"/>
</dbReference>
<dbReference type="RefSeq" id="WP_125671401.1">
    <property type="nucleotide sequence ID" value="NZ_RCOS01000087.1"/>
</dbReference>
<dbReference type="PANTHER" id="PTHR34314">
    <property type="entry name" value="CRENARCHAEAL PROTEIN, PUTATIVE-RELATED"/>
    <property type="match status" value="1"/>
</dbReference>
<evidence type="ECO:0000256" key="1">
    <source>
        <dbReference type="SAM" id="Coils"/>
    </source>
</evidence>
<dbReference type="Pfam" id="PF12644">
    <property type="entry name" value="DUF3782"/>
    <property type="match status" value="1"/>
</dbReference>
<accession>A0A3R9R4T7</accession>
<name>A0A3R9R4T7_9CREN</name>
<dbReference type="InterPro" id="IPR024271">
    <property type="entry name" value="DUF3782"/>
</dbReference>